<evidence type="ECO:0000313" key="3">
    <source>
        <dbReference type="EMBL" id="EON75368.1"/>
    </source>
</evidence>
<dbReference type="Proteomes" id="UP000013909">
    <property type="component" value="Unassembled WGS sequence"/>
</dbReference>
<dbReference type="RefSeq" id="WP_010856199.1">
    <property type="nucleotide sequence ID" value="NZ_AQHR01000107.1"/>
</dbReference>
<dbReference type="InterPro" id="IPR029030">
    <property type="entry name" value="Caspase-like_dom_sf"/>
</dbReference>
<feature type="domain" description="Gingipain" evidence="2">
    <location>
        <begin position="396"/>
        <end position="766"/>
    </location>
</feature>
<protein>
    <recommendedName>
        <fullName evidence="2">Gingipain domain-containing protein</fullName>
    </recommendedName>
</protein>
<keyword evidence="1" id="KW-0732">Signal</keyword>
<dbReference type="CDD" id="cd02258">
    <property type="entry name" value="Peptidase_C25_N"/>
    <property type="match status" value="1"/>
</dbReference>
<name>R7ZMQ1_9BACT</name>
<dbReference type="Gene3D" id="3.40.50.1460">
    <property type="match status" value="1"/>
</dbReference>
<dbReference type="OrthoDB" id="9757650at2"/>
<accession>R7ZMQ1</accession>
<comment type="caution">
    <text evidence="3">The sequence shown here is derived from an EMBL/GenBank/DDBJ whole genome shotgun (WGS) entry which is preliminary data.</text>
</comment>
<evidence type="ECO:0000259" key="2">
    <source>
        <dbReference type="Pfam" id="PF01364"/>
    </source>
</evidence>
<dbReference type="GO" id="GO:0008234">
    <property type="term" value="F:cysteine-type peptidase activity"/>
    <property type="evidence" value="ECO:0007669"/>
    <property type="project" value="InterPro"/>
</dbReference>
<dbReference type="PATRIC" id="fig|1288963.3.peg.4066"/>
<evidence type="ECO:0000256" key="1">
    <source>
        <dbReference type="ARBA" id="ARBA00022729"/>
    </source>
</evidence>
<dbReference type="InterPro" id="IPR001769">
    <property type="entry name" value="Gingipain"/>
</dbReference>
<gene>
    <name evidence="3" type="ORF">ADIS_4072</name>
</gene>
<dbReference type="STRING" id="1232681.ADIS_4072"/>
<dbReference type="SUPFAM" id="SSF52129">
    <property type="entry name" value="Caspase-like"/>
    <property type="match status" value="1"/>
</dbReference>
<reference evidence="3 4" key="1">
    <citation type="submission" date="2013-02" db="EMBL/GenBank/DDBJ databases">
        <title>A novel strain isolated from Lonar lake, Maharashtra, India.</title>
        <authorList>
            <person name="Singh A."/>
        </authorList>
    </citation>
    <scope>NUCLEOTIDE SEQUENCE [LARGE SCALE GENOMIC DNA]</scope>
    <source>
        <strain evidence="3 4">AK24</strain>
    </source>
</reference>
<dbReference type="Gene3D" id="2.60.40.4070">
    <property type="match status" value="1"/>
</dbReference>
<organism evidence="3 4">
    <name type="scientific">Lunatimonas lonarensis</name>
    <dbReference type="NCBI Taxonomy" id="1232681"/>
    <lineage>
        <taxon>Bacteria</taxon>
        <taxon>Pseudomonadati</taxon>
        <taxon>Bacteroidota</taxon>
        <taxon>Cytophagia</taxon>
        <taxon>Cytophagales</taxon>
        <taxon>Cyclobacteriaceae</taxon>
    </lineage>
</organism>
<dbReference type="Pfam" id="PF01364">
    <property type="entry name" value="Peptidase_C25"/>
    <property type="match status" value="1"/>
</dbReference>
<dbReference type="Gene3D" id="3.40.50.10390">
    <property type="entry name" value="Gingipain r, domain 1"/>
    <property type="match status" value="1"/>
</dbReference>
<dbReference type="InterPro" id="IPR029031">
    <property type="entry name" value="Gingipain_N_sf"/>
</dbReference>
<sequence>MKKVFFTAILTWWIGAVFGQNNQWINYSQDYYKIPTAANSIYRLSYTTLAASGINMNTLDPRDIRIYHRGQEVAIQLDGQQDGRFDTGDFIQFMGKKNDASLDLALYSDPNHLPNPYYNTHNDTTAFFLTVTPGVRGKRMQVKEAPTNQVPLTSSYIREELVDFSEQYFLGRSYFPGVRLSKYDQGQGWTGTNLARGANRVINLNNLGSLSPLVVPSLEISLLGRSETPHRTAIQVGPSLSALRGLGTYDYQNFEVNVLSEPLQATDFSSDGNLVVRVASMGVDGAIDNISINYIKVTLGVVIPAGDVNQRRMQFPSGISRLSIQNTSQNYLVYDVSDSYHVVRHEVRRTGNLLETIAGDPGRPATLHLQQTSTVIEPNVLERVRFRNLLAQNADYLIISHRKLTQPSSTYGNPVEAYAAHRAGPAGGGYDTLTVTMEQLYNQFSYGEKSPLAIREFLKTYFPIHQPDHLLLIGRAFGIYNTQRSGGVSYFYRNNPAIFPIQDLVPVFGYPYSDNQYALGLDPAFPLRQDIAVGRLPARTPEDVANYLEKIKEKDALGVQEPWQKNLIHLSGGRSAFELERFYNFLSGFRATAEDIYLGGSVFTFRKRSNATVELINISEQVNAGVSLVTFFGHAAPSSTDIDIGFAGIDEMGYRNKGKYPVLLLNGCDAGNAFGAAYTFGEDWINTPDRGASNFLAHSDVGIDVYLRRYSESFYAKAFSDSSLIYQSVGKVKIESDKLLYERYGTSEVNQSHANQMIMLGDPAARIFPANKADYSLNAEEVWLEGFNGDPLSSLLDSVKLSVVVRNLGIVNLDSIEINVSRQLPDGTTVAYDTRQFEPIFRKDTLSLSISNTGVNAFGDNHFTIEVNKRRPIQELTFANNTVMVSKYIPMSGTLNLFPIDFAIVNSRNVEIIAQIPGKSVEERTIVVQLDTAANFSSAWRRETRITTSNLARWQVDLFQQIPQRDSLTYYWRTRFLEPKPGENAAWTPTSFSYIRNGPEGWTQRELPQFEGSRLQNIQIDRQSSSWRFEDKQLAIDLFTFGPEMEGMDPTNIQLLINGVSYILDQAGRLCFPGSLGLLAFQDKTLNPYLPIPLTTAEILDPKACGRSPQIIQNIRNQWITGAGQTMLLDYINNLAPDDYVVIFSIGNVTFSDWSDEVIMKMKEVGANEATIRNLRTGDPYVLFGRKGMRPGDAIELVPNDEKEEPASAQSLRFETVLKGFSPFASITSPLIGPSSHWVSFFNRVLERDYFNTSLSHFDLVGITPEGGEVTLYPHLQTTQLDLNSINPTDYPYLRLKYAMEDPDALVPEHLDKWQVNYTGVPEGVLILKTRQDQINLFEGQESEVAFEFVNISKFDFPDSLTVEYSFYNVDQRRTERFTMKIPAVKGGQSHAFSLPFDSRGKAGKNAVNVSVNPRIFMEQRFRNNLMDLPDYFIVAGDDLNPILDVHFDGIYIMDGDIVSPTVLISTVVKDENRFSLKKDTVGIELMLKKPCEGCDFQRISFSNPQVRWFEATENSEFKIEFQPGPLEDGLYVLRVNASDVAGNMAGEKPYEINFEVVNESQITNFYPYPNPFSSSVRFVFTVTGSEVPDEIKIQIMTVTGKIVREIFQDELGPIRIGNNISEFAWDGKDEYGDQLANGVYIYRVLVRKNGQFMEHRATAGDKAFKRGYGKMYLLR</sequence>
<evidence type="ECO:0000313" key="4">
    <source>
        <dbReference type="Proteomes" id="UP000013909"/>
    </source>
</evidence>
<proteinExistence type="predicted"/>
<keyword evidence="4" id="KW-1185">Reference proteome</keyword>
<dbReference type="EMBL" id="AQHR01000107">
    <property type="protein sequence ID" value="EON75368.1"/>
    <property type="molecule type" value="Genomic_DNA"/>
</dbReference>
<dbReference type="GO" id="GO:0006508">
    <property type="term" value="P:proteolysis"/>
    <property type="evidence" value="ECO:0007669"/>
    <property type="project" value="InterPro"/>
</dbReference>